<dbReference type="Proteomes" id="UP001434337">
    <property type="component" value="Chromosome"/>
</dbReference>
<dbReference type="InterPro" id="IPR000835">
    <property type="entry name" value="HTH_MarR-typ"/>
</dbReference>
<keyword evidence="3" id="KW-1185">Reference proteome</keyword>
<dbReference type="SMART" id="SM00347">
    <property type="entry name" value="HTH_MARR"/>
    <property type="match status" value="1"/>
</dbReference>
<organism evidence="2 3">
    <name type="scientific">Propioniciclava soli</name>
    <dbReference type="NCBI Taxonomy" id="2775081"/>
    <lineage>
        <taxon>Bacteria</taxon>
        <taxon>Bacillati</taxon>
        <taxon>Actinomycetota</taxon>
        <taxon>Actinomycetes</taxon>
        <taxon>Propionibacteriales</taxon>
        <taxon>Propionibacteriaceae</taxon>
        <taxon>Propioniciclava</taxon>
    </lineage>
</organism>
<dbReference type="SUPFAM" id="SSF46785">
    <property type="entry name" value="Winged helix' DNA-binding domain"/>
    <property type="match status" value="1"/>
</dbReference>
<dbReference type="EMBL" id="CP115965">
    <property type="protein sequence ID" value="WZW97771.1"/>
    <property type="molecule type" value="Genomic_DNA"/>
</dbReference>
<dbReference type="PROSITE" id="PS50995">
    <property type="entry name" value="HTH_MARR_2"/>
    <property type="match status" value="1"/>
</dbReference>
<accession>A0ABZ3C5G8</accession>
<dbReference type="Gene3D" id="1.10.10.10">
    <property type="entry name" value="Winged helix-like DNA-binding domain superfamily/Winged helix DNA-binding domain"/>
    <property type="match status" value="1"/>
</dbReference>
<proteinExistence type="predicted"/>
<dbReference type="PANTHER" id="PTHR39515:SF2">
    <property type="entry name" value="HTH-TYPE TRANSCRIPTIONAL REGULATOR RV0880"/>
    <property type="match status" value="1"/>
</dbReference>
<protein>
    <submittedName>
        <fullName evidence="2">MarR family transcriptional regulator</fullName>
    </submittedName>
</protein>
<reference evidence="2 3" key="1">
    <citation type="journal article" date="2023" name="Environ Microbiome">
        <title>A coral-associated actinobacterium mitigates coral bleaching under heat stress.</title>
        <authorList>
            <person name="Li J."/>
            <person name="Zou Y."/>
            <person name="Li Q."/>
            <person name="Zhang J."/>
            <person name="Bourne D.G."/>
            <person name="Lyu Y."/>
            <person name="Liu C."/>
            <person name="Zhang S."/>
        </authorList>
    </citation>
    <scope>NUCLEOTIDE SEQUENCE [LARGE SCALE GENOMIC DNA]</scope>
    <source>
        <strain evidence="2 3">SCSIO 13291</strain>
    </source>
</reference>
<name>A0ABZ3C5G8_9ACTN</name>
<dbReference type="InterPro" id="IPR052526">
    <property type="entry name" value="HTH-type_Bedaq_tolerance"/>
</dbReference>
<dbReference type="RefSeq" id="WP_342372054.1">
    <property type="nucleotide sequence ID" value="NZ_CP115965.1"/>
</dbReference>
<evidence type="ECO:0000313" key="2">
    <source>
        <dbReference type="EMBL" id="WZW97771.1"/>
    </source>
</evidence>
<dbReference type="InterPro" id="IPR036390">
    <property type="entry name" value="WH_DNA-bd_sf"/>
</dbReference>
<evidence type="ECO:0000313" key="3">
    <source>
        <dbReference type="Proteomes" id="UP001434337"/>
    </source>
</evidence>
<evidence type="ECO:0000259" key="1">
    <source>
        <dbReference type="PROSITE" id="PS50995"/>
    </source>
</evidence>
<dbReference type="Pfam" id="PF01047">
    <property type="entry name" value="MarR"/>
    <property type="match status" value="1"/>
</dbReference>
<feature type="domain" description="HTH marR-type" evidence="1">
    <location>
        <begin position="1"/>
        <end position="135"/>
    </location>
</feature>
<gene>
    <name evidence="2" type="ORF">PCC79_12820</name>
</gene>
<dbReference type="PANTHER" id="PTHR39515">
    <property type="entry name" value="CONSERVED PROTEIN"/>
    <property type="match status" value="1"/>
</dbReference>
<sequence>MDPNEVDALRAAVSRLARRLRNEGSGSDTLSATGVAVLARLRRDGAQTLQALAAAEHVRPPSMTRIVDRLVKMGLVTRAPHPDDGRAVLVRLGEPGASFLADTVRQRSAWLTERLGALDAADADALRAALPALQRLADAS</sequence>
<dbReference type="InterPro" id="IPR036388">
    <property type="entry name" value="WH-like_DNA-bd_sf"/>
</dbReference>